<dbReference type="Proteomes" id="UP000297453">
    <property type="component" value="Unassembled WGS sequence"/>
</dbReference>
<accession>A0A4R9G5J2</accession>
<gene>
    <name evidence="1" type="ORF">EHO59_00475</name>
</gene>
<dbReference type="OrthoDB" id="334401at2"/>
<dbReference type="RefSeq" id="WP_135583706.1">
    <property type="nucleotide sequence ID" value="NZ_RQEP01000005.1"/>
</dbReference>
<dbReference type="EMBL" id="RQEP01000005">
    <property type="protein sequence ID" value="TGK06653.1"/>
    <property type="molecule type" value="Genomic_DNA"/>
</dbReference>
<reference evidence="1" key="1">
    <citation type="journal article" date="2019" name="PLoS Negl. Trop. Dis.">
        <title>Revisiting the worldwide diversity of Leptospira species in the environment.</title>
        <authorList>
            <person name="Vincent A.T."/>
            <person name="Schiettekatte O."/>
            <person name="Bourhy P."/>
            <person name="Veyrier F.J."/>
            <person name="Picardeau M."/>
        </authorList>
    </citation>
    <scope>NUCLEOTIDE SEQUENCE [LARGE SCALE GENOMIC DNA]</scope>
    <source>
        <strain evidence="1">SSS9</strain>
    </source>
</reference>
<name>A0A4R9G5J2_9LEPT</name>
<evidence type="ECO:0000313" key="1">
    <source>
        <dbReference type="EMBL" id="TGK06653.1"/>
    </source>
</evidence>
<organism evidence="1 2">
    <name type="scientific">Leptospira semungkisensis</name>
    <dbReference type="NCBI Taxonomy" id="2484985"/>
    <lineage>
        <taxon>Bacteria</taxon>
        <taxon>Pseudomonadati</taxon>
        <taxon>Spirochaetota</taxon>
        <taxon>Spirochaetia</taxon>
        <taxon>Leptospirales</taxon>
        <taxon>Leptospiraceae</taxon>
        <taxon>Leptospira</taxon>
    </lineage>
</organism>
<evidence type="ECO:0000313" key="2">
    <source>
        <dbReference type="Proteomes" id="UP000297453"/>
    </source>
</evidence>
<sequence>MRESLGSILHPSTLEPLFGSYFGPVQVDNSKEYNSSLFSKFRAVDSVLVDILSEKVFLELRIFRTQFRAGASLLLWERETGNLQDLQIHERGNSSFLKQGSFKDGYWSFTKSDKRFNFRLDESIRQGYTHSAIWDKDLNFQLDALVNTGDKTKNQWFTKIHPSGKDWLFLQHSPILNAEGQLAWNDLSFALEEDILAYTVNKGFGAEGFPLENRIYLQFANKKKLHLYPEEKTILWQNGEAQSLESLSIIKKGKSRILSDPNSKLELNLEPELEASFSRPKTFGTDRFIKTLYTVSGWVKLKDKKQKVKSGFAILEEPS</sequence>
<proteinExistence type="predicted"/>
<comment type="caution">
    <text evidence="1">The sequence shown here is derived from an EMBL/GenBank/DDBJ whole genome shotgun (WGS) entry which is preliminary data.</text>
</comment>
<keyword evidence="2" id="KW-1185">Reference proteome</keyword>
<dbReference type="AlphaFoldDB" id="A0A4R9G5J2"/>
<protein>
    <submittedName>
        <fullName evidence="1">DUF2804 domain-containing protein</fullName>
    </submittedName>
</protein>